<reference evidence="2" key="1">
    <citation type="submission" date="2023-06" db="EMBL/GenBank/DDBJ databases">
        <title>Genome-scale phylogeny and comparative genomics of the fungal order Sordariales.</title>
        <authorList>
            <consortium name="Lawrence Berkeley National Laboratory"/>
            <person name="Hensen N."/>
            <person name="Bonometti L."/>
            <person name="Westerberg I."/>
            <person name="Brannstrom I.O."/>
            <person name="Guillou S."/>
            <person name="Cros-Aarteil S."/>
            <person name="Calhoun S."/>
            <person name="Haridas S."/>
            <person name="Kuo A."/>
            <person name="Mondo S."/>
            <person name="Pangilinan J."/>
            <person name="Riley R."/>
            <person name="LaButti K."/>
            <person name="Andreopoulos B."/>
            <person name="Lipzen A."/>
            <person name="Chen C."/>
            <person name="Yanf M."/>
            <person name="Daum C."/>
            <person name="Ng V."/>
            <person name="Clum A."/>
            <person name="Steindorff A."/>
            <person name="Ohm R."/>
            <person name="Martin F."/>
            <person name="Silar P."/>
            <person name="Natvig D."/>
            <person name="Lalanne C."/>
            <person name="Gautier V."/>
            <person name="Ament-velasquez S.L."/>
            <person name="Kruys A."/>
            <person name="Hutchinson M.I."/>
            <person name="Powell A.J."/>
            <person name="Barry K."/>
            <person name="Miller A.N."/>
            <person name="Grigoriev I.V."/>
            <person name="Debuchy R."/>
            <person name="Gladieux P."/>
            <person name="Thoren M.H."/>
            <person name="Johannesson H."/>
        </authorList>
    </citation>
    <scope>NUCLEOTIDE SEQUENCE</scope>
    <source>
        <strain evidence="2">SMH3187-1</strain>
    </source>
</reference>
<evidence type="ECO:0000256" key="1">
    <source>
        <dbReference type="SAM" id="MobiDB-lite"/>
    </source>
</evidence>
<protein>
    <submittedName>
        <fullName evidence="2">Uncharacterized protein</fullName>
    </submittedName>
</protein>
<comment type="caution">
    <text evidence="2">The sequence shown here is derived from an EMBL/GenBank/DDBJ whole genome shotgun (WGS) entry which is preliminary data.</text>
</comment>
<name>A0AA40F816_9PEZI</name>
<dbReference type="AlphaFoldDB" id="A0AA40F816"/>
<keyword evidence="3" id="KW-1185">Reference proteome</keyword>
<feature type="region of interest" description="Disordered" evidence="1">
    <location>
        <begin position="74"/>
        <end position="95"/>
    </location>
</feature>
<gene>
    <name evidence="2" type="ORF">B0T18DRAFT_3087</name>
</gene>
<organism evidence="2 3">
    <name type="scientific">Schizothecium vesticola</name>
    <dbReference type="NCBI Taxonomy" id="314040"/>
    <lineage>
        <taxon>Eukaryota</taxon>
        <taxon>Fungi</taxon>
        <taxon>Dikarya</taxon>
        <taxon>Ascomycota</taxon>
        <taxon>Pezizomycotina</taxon>
        <taxon>Sordariomycetes</taxon>
        <taxon>Sordariomycetidae</taxon>
        <taxon>Sordariales</taxon>
        <taxon>Schizotheciaceae</taxon>
        <taxon>Schizothecium</taxon>
    </lineage>
</organism>
<dbReference type="EMBL" id="JAUKUD010000001">
    <property type="protein sequence ID" value="KAK0752830.1"/>
    <property type="molecule type" value="Genomic_DNA"/>
</dbReference>
<sequence length="95" mass="10951">MGLRRSLTLSIFAIQPTTFQVYEGKRLWFHNHDAATIRTFFIWWSETCYLRIHVHKYNHSWLIVSATSTAKLEHSNKNSLRGGGSESSGRHSGCQ</sequence>
<evidence type="ECO:0000313" key="3">
    <source>
        <dbReference type="Proteomes" id="UP001172155"/>
    </source>
</evidence>
<accession>A0AA40F816</accession>
<dbReference type="Proteomes" id="UP001172155">
    <property type="component" value="Unassembled WGS sequence"/>
</dbReference>
<proteinExistence type="predicted"/>
<evidence type="ECO:0000313" key="2">
    <source>
        <dbReference type="EMBL" id="KAK0752830.1"/>
    </source>
</evidence>